<dbReference type="GO" id="GO:0022857">
    <property type="term" value="F:transmembrane transporter activity"/>
    <property type="evidence" value="ECO:0007669"/>
    <property type="project" value="InterPro"/>
</dbReference>
<keyword evidence="3 5" id="KW-0472">Membrane</keyword>
<dbReference type="Gene3D" id="1.20.1250.20">
    <property type="entry name" value="MFS general substrate transporter like domains"/>
    <property type="match status" value="1"/>
</dbReference>
<name>A0A4Q7LFQ5_9BURK</name>
<evidence type="ECO:0000256" key="2">
    <source>
        <dbReference type="ARBA" id="ARBA00022989"/>
    </source>
</evidence>
<feature type="transmembrane region" description="Helical" evidence="5">
    <location>
        <begin position="180"/>
        <end position="202"/>
    </location>
</feature>
<feature type="transmembrane region" description="Helical" evidence="5">
    <location>
        <begin position="340"/>
        <end position="359"/>
    </location>
</feature>
<dbReference type="EMBL" id="SGWV01000011">
    <property type="protein sequence ID" value="RZS52158.1"/>
    <property type="molecule type" value="Genomic_DNA"/>
</dbReference>
<dbReference type="Pfam" id="PF06779">
    <property type="entry name" value="MFS_4"/>
    <property type="match status" value="1"/>
</dbReference>
<accession>A0A4Q7LFQ5</accession>
<feature type="transmembrane region" description="Helical" evidence="5">
    <location>
        <begin position="288"/>
        <end position="309"/>
    </location>
</feature>
<feature type="transmembrane region" description="Helical" evidence="5">
    <location>
        <begin position="84"/>
        <end position="102"/>
    </location>
</feature>
<gene>
    <name evidence="7" type="ORF">EV685_3348</name>
</gene>
<evidence type="ECO:0000313" key="7">
    <source>
        <dbReference type="EMBL" id="RZS52158.1"/>
    </source>
</evidence>
<feature type="region of interest" description="Disordered" evidence="4">
    <location>
        <begin position="1"/>
        <end position="38"/>
    </location>
</feature>
<feature type="transmembrane region" description="Helical" evidence="5">
    <location>
        <begin position="146"/>
        <end position="168"/>
    </location>
</feature>
<feature type="transmembrane region" description="Helical" evidence="5">
    <location>
        <begin position="122"/>
        <end position="140"/>
    </location>
</feature>
<evidence type="ECO:0000256" key="3">
    <source>
        <dbReference type="ARBA" id="ARBA00023136"/>
    </source>
</evidence>
<feature type="transmembrane region" description="Helical" evidence="5">
    <location>
        <begin position="208"/>
        <end position="229"/>
    </location>
</feature>
<feature type="transmembrane region" description="Helical" evidence="5">
    <location>
        <begin position="408"/>
        <end position="427"/>
    </location>
</feature>
<dbReference type="InterPro" id="IPR036259">
    <property type="entry name" value="MFS_trans_sf"/>
</dbReference>
<evidence type="ECO:0000256" key="4">
    <source>
        <dbReference type="SAM" id="MobiDB-lite"/>
    </source>
</evidence>
<evidence type="ECO:0000313" key="8">
    <source>
        <dbReference type="Proteomes" id="UP000293433"/>
    </source>
</evidence>
<evidence type="ECO:0000256" key="5">
    <source>
        <dbReference type="SAM" id="Phobius"/>
    </source>
</evidence>
<dbReference type="PANTHER" id="PTHR23537:SF1">
    <property type="entry name" value="SUGAR TRANSPORTER"/>
    <property type="match status" value="1"/>
</dbReference>
<dbReference type="InterPro" id="IPR010645">
    <property type="entry name" value="MFS_4"/>
</dbReference>
<sequence length="441" mass="45956">MPARDRLAARLDNPPMPSLSPPSSPPLPQPSAQPLPTPGISPWPTALAGLLCLATAMGIGRFAFTPLLPMMLADGLVDLRGGSLLATANYLGYWLGALACALQPWLWRRLGWQGPVVPTRAIRFGLVATLLLTAGMALPWPAAWPWWRFLAGLASALVFVYTSGWCLARLTALGAPALAGVIYIGPGLGISVSGLAASAMVAHSWRAAQGWLAMAALAVVLMALAWPRLQGSVGVTGGAAQADDPPRRGALAAFALAYGLAGYGYIVTATFLPVIARQALPGSVWLDLFWPLFGLGVSLGALLTLRLPMAWDRRHLLASCYALQALGVALSVLLPTLAGFAFGSLLLGLPFTAITLFALQEARRLRPHGASAFIGLLTASYGLGQIAGPLVVAAVLARSATPHDGFTVSLLSAIAALLTGLLIYLLLARRAAPERSALGRP</sequence>
<protein>
    <submittedName>
        <fullName evidence="7">Putative MFS family arabinose efflux permease</fullName>
    </submittedName>
</protein>
<dbReference type="GO" id="GO:0005886">
    <property type="term" value="C:plasma membrane"/>
    <property type="evidence" value="ECO:0007669"/>
    <property type="project" value="TreeGrafter"/>
</dbReference>
<reference evidence="7 8" key="1">
    <citation type="submission" date="2019-02" db="EMBL/GenBank/DDBJ databases">
        <title>Genomic Encyclopedia of Type Strains, Phase IV (KMG-IV): sequencing the most valuable type-strain genomes for metagenomic binning, comparative biology and taxonomic classification.</title>
        <authorList>
            <person name="Goeker M."/>
        </authorList>
    </citation>
    <scope>NUCLEOTIDE SEQUENCE [LARGE SCALE GENOMIC DNA]</scope>
    <source>
        <strain evidence="7 8">DSM 10617</strain>
    </source>
</reference>
<evidence type="ECO:0000256" key="1">
    <source>
        <dbReference type="ARBA" id="ARBA00022692"/>
    </source>
</evidence>
<dbReference type="PANTHER" id="PTHR23537">
    <property type="match status" value="1"/>
</dbReference>
<feature type="transmembrane region" description="Helical" evidence="5">
    <location>
        <begin position="316"/>
        <end position="334"/>
    </location>
</feature>
<organism evidence="7 8">
    <name type="scientific">Sphaerotilus mobilis</name>
    <dbReference type="NCBI Taxonomy" id="47994"/>
    <lineage>
        <taxon>Bacteria</taxon>
        <taxon>Pseudomonadati</taxon>
        <taxon>Pseudomonadota</taxon>
        <taxon>Betaproteobacteria</taxon>
        <taxon>Burkholderiales</taxon>
        <taxon>Sphaerotilaceae</taxon>
        <taxon>Sphaerotilus</taxon>
    </lineage>
</organism>
<proteinExistence type="predicted"/>
<feature type="transmembrane region" description="Helical" evidence="5">
    <location>
        <begin position="250"/>
        <end position="276"/>
    </location>
</feature>
<feature type="transmembrane region" description="Helical" evidence="5">
    <location>
        <begin position="43"/>
        <end position="64"/>
    </location>
</feature>
<keyword evidence="8" id="KW-1185">Reference proteome</keyword>
<dbReference type="InterPro" id="IPR020846">
    <property type="entry name" value="MFS_dom"/>
</dbReference>
<feature type="compositionally biased region" description="Pro residues" evidence="4">
    <location>
        <begin position="14"/>
        <end position="38"/>
    </location>
</feature>
<feature type="transmembrane region" description="Helical" evidence="5">
    <location>
        <begin position="371"/>
        <end position="396"/>
    </location>
</feature>
<comment type="caution">
    <text evidence="7">The sequence shown here is derived from an EMBL/GenBank/DDBJ whole genome shotgun (WGS) entry which is preliminary data.</text>
</comment>
<keyword evidence="2 5" id="KW-1133">Transmembrane helix</keyword>
<dbReference type="Proteomes" id="UP000293433">
    <property type="component" value="Unassembled WGS sequence"/>
</dbReference>
<dbReference type="SUPFAM" id="SSF103473">
    <property type="entry name" value="MFS general substrate transporter"/>
    <property type="match status" value="1"/>
</dbReference>
<feature type="domain" description="Major facilitator superfamily (MFS) profile" evidence="6">
    <location>
        <begin position="250"/>
        <end position="441"/>
    </location>
</feature>
<dbReference type="AlphaFoldDB" id="A0A4Q7LFQ5"/>
<evidence type="ECO:0000259" key="6">
    <source>
        <dbReference type="PROSITE" id="PS50850"/>
    </source>
</evidence>
<dbReference type="PROSITE" id="PS50850">
    <property type="entry name" value="MFS"/>
    <property type="match status" value="1"/>
</dbReference>
<keyword evidence="1 5" id="KW-0812">Transmembrane</keyword>